<keyword evidence="1" id="KW-0175">Coiled coil</keyword>
<gene>
    <name evidence="2" type="ORF">COY73_02500</name>
</gene>
<dbReference type="EMBL" id="PFLW01000062">
    <property type="protein sequence ID" value="PIY88898.1"/>
    <property type="molecule type" value="Genomic_DNA"/>
</dbReference>
<dbReference type="Proteomes" id="UP000230767">
    <property type="component" value="Unassembled WGS sequence"/>
</dbReference>
<feature type="coiled-coil region" evidence="1">
    <location>
        <begin position="76"/>
        <end position="103"/>
    </location>
</feature>
<name>A0A2M7R604_9BACT</name>
<sequence length="184" mass="21064">MAETIVENKRLKCPGIIKEGGLAGKACRRSLLVKHPELGWSIPCDRCSDPRPLLSILRDLIEQGELDEKEVLAAISNQKEKRREEMSKACESAEKNMKDIIRLVKGLLLDNAGSLKEVHYYFTSDLSDGEIDKIDQKNCILATYRPNEKISKRLETEVPFRADYIFEKRITLIASREYLAYLYS</sequence>
<comment type="caution">
    <text evidence="2">The sequence shown here is derived from an EMBL/GenBank/DDBJ whole genome shotgun (WGS) entry which is preliminary data.</text>
</comment>
<reference evidence="3" key="1">
    <citation type="submission" date="2017-09" db="EMBL/GenBank/DDBJ databases">
        <title>Depth-based differentiation of microbial function through sediment-hosted aquifers and enrichment of novel symbionts in the deep terrestrial subsurface.</title>
        <authorList>
            <person name="Probst A.J."/>
            <person name="Ladd B."/>
            <person name="Jarett J.K."/>
            <person name="Geller-Mcgrath D.E."/>
            <person name="Sieber C.M.K."/>
            <person name="Emerson J.B."/>
            <person name="Anantharaman K."/>
            <person name="Thomas B.C."/>
            <person name="Malmstrom R."/>
            <person name="Stieglmeier M."/>
            <person name="Klingl A."/>
            <person name="Woyke T."/>
            <person name="Ryan C.M."/>
            <person name="Banfield J.F."/>
        </authorList>
    </citation>
    <scope>NUCLEOTIDE SEQUENCE [LARGE SCALE GENOMIC DNA]</scope>
</reference>
<accession>A0A2M7R604</accession>
<proteinExistence type="predicted"/>
<dbReference type="AlphaFoldDB" id="A0A2M7R604"/>
<evidence type="ECO:0000313" key="2">
    <source>
        <dbReference type="EMBL" id="PIY88898.1"/>
    </source>
</evidence>
<organism evidence="2 3">
    <name type="scientific">Candidatus Nealsonbacteria bacterium CG_4_10_14_0_8_um_filter_37_14</name>
    <dbReference type="NCBI Taxonomy" id="1974684"/>
    <lineage>
        <taxon>Bacteria</taxon>
        <taxon>Candidatus Nealsoniibacteriota</taxon>
    </lineage>
</organism>
<evidence type="ECO:0000256" key="1">
    <source>
        <dbReference type="SAM" id="Coils"/>
    </source>
</evidence>
<evidence type="ECO:0000313" key="3">
    <source>
        <dbReference type="Proteomes" id="UP000230767"/>
    </source>
</evidence>
<protein>
    <submittedName>
        <fullName evidence="2">Uncharacterized protein</fullName>
    </submittedName>
</protein>